<evidence type="ECO:0000313" key="10">
    <source>
        <dbReference type="EMBL" id="OLY85454.1"/>
    </source>
</evidence>
<dbReference type="Proteomes" id="UP000187455">
    <property type="component" value="Unassembled WGS sequence"/>
</dbReference>
<comment type="caution">
    <text evidence="10">The sequence shown here is derived from an EMBL/GenBank/DDBJ whole genome shotgun (WGS) entry which is preliminary data.</text>
</comment>
<dbReference type="GO" id="GO:0032865">
    <property type="term" value="C:ERMES complex"/>
    <property type="evidence" value="ECO:0007669"/>
    <property type="project" value="InterPro"/>
</dbReference>
<dbReference type="AlphaFoldDB" id="A0A1R0H8L9"/>
<evidence type="ECO:0000256" key="7">
    <source>
        <dbReference type="ARBA" id="ARBA00023128"/>
    </source>
</evidence>
<dbReference type="GO" id="GO:0007005">
    <property type="term" value="P:mitochondrion organization"/>
    <property type="evidence" value="ECO:0007669"/>
    <property type="project" value="InterPro"/>
</dbReference>
<dbReference type="GO" id="GO:0008289">
    <property type="term" value="F:lipid binding"/>
    <property type="evidence" value="ECO:0007669"/>
    <property type="project" value="UniProtKB-KW"/>
</dbReference>
<evidence type="ECO:0000256" key="3">
    <source>
        <dbReference type="ARBA" id="ARBA00022787"/>
    </source>
</evidence>
<keyword evidence="4" id="KW-0256">Endoplasmic reticulum</keyword>
<dbReference type="PROSITE" id="PS51847">
    <property type="entry name" value="SMP"/>
    <property type="match status" value="1"/>
</dbReference>
<evidence type="ECO:0000313" key="11">
    <source>
        <dbReference type="Proteomes" id="UP000187455"/>
    </source>
</evidence>
<gene>
    <name evidence="10" type="ORF">AYI68_g358</name>
</gene>
<dbReference type="GO" id="GO:1990456">
    <property type="term" value="P:mitochondrion-endoplasmic reticulum membrane tethering"/>
    <property type="evidence" value="ECO:0007669"/>
    <property type="project" value="TreeGrafter"/>
</dbReference>
<keyword evidence="3" id="KW-1000">Mitochondrion outer membrane</keyword>
<dbReference type="Pfam" id="PF26544">
    <property type="entry name" value="Mdm12"/>
    <property type="match status" value="1"/>
</dbReference>
<evidence type="ECO:0000256" key="5">
    <source>
        <dbReference type="ARBA" id="ARBA00023055"/>
    </source>
</evidence>
<keyword evidence="7" id="KW-0496">Mitochondrion</keyword>
<evidence type="ECO:0000259" key="9">
    <source>
        <dbReference type="PROSITE" id="PS51847"/>
    </source>
</evidence>
<sequence>MYFKLAYSGDCSLTLNAELQLNYPASSFIALPITFNVTNLKFSATAVVAYLTNRVSFAFLEPEPPRTSLLDDLSIKSQIGDDHHHGKCL</sequence>
<protein>
    <submittedName>
        <fullName evidence="10">Mitochondrial distribution and morphology protein 12</fullName>
    </submittedName>
</protein>
<evidence type="ECO:0000256" key="2">
    <source>
        <dbReference type="ARBA" id="ARBA00022448"/>
    </source>
</evidence>
<name>A0A1R0H8L9_9FUNG</name>
<accession>A0A1R0H8L9</accession>
<keyword evidence="2" id="KW-0813">Transport</keyword>
<keyword evidence="11" id="KW-1185">Reference proteome</keyword>
<dbReference type="OrthoDB" id="3356905at2759"/>
<evidence type="ECO:0000256" key="8">
    <source>
        <dbReference type="ARBA" id="ARBA00023136"/>
    </source>
</evidence>
<organism evidence="10 11">
    <name type="scientific">Smittium mucronatum</name>
    <dbReference type="NCBI Taxonomy" id="133383"/>
    <lineage>
        <taxon>Eukaryota</taxon>
        <taxon>Fungi</taxon>
        <taxon>Fungi incertae sedis</taxon>
        <taxon>Zoopagomycota</taxon>
        <taxon>Kickxellomycotina</taxon>
        <taxon>Harpellomycetes</taxon>
        <taxon>Harpellales</taxon>
        <taxon>Legeriomycetaceae</taxon>
        <taxon>Smittium</taxon>
    </lineage>
</organism>
<keyword evidence="8" id="KW-0472">Membrane</keyword>
<reference evidence="10 11" key="1">
    <citation type="journal article" date="2016" name="Mol. Biol. Evol.">
        <title>Genome-Wide Survey of Gut Fungi (Harpellales) Reveals the First Horizontally Transferred Ubiquitin Gene from a Mosquito Host.</title>
        <authorList>
            <person name="Wang Y."/>
            <person name="White M.M."/>
            <person name="Kvist S."/>
            <person name="Moncalvo J.M."/>
        </authorList>
    </citation>
    <scope>NUCLEOTIDE SEQUENCE [LARGE SCALE GENOMIC DNA]</scope>
    <source>
        <strain evidence="10 11">ALG-7-W6</strain>
    </source>
</reference>
<dbReference type="InterPro" id="IPR027532">
    <property type="entry name" value="Mdm12"/>
</dbReference>
<evidence type="ECO:0000256" key="1">
    <source>
        <dbReference type="ARBA" id="ARBA00004370"/>
    </source>
</evidence>
<comment type="subcellular location">
    <subcellularLocation>
        <location evidence="1">Membrane</location>
    </subcellularLocation>
</comment>
<proteinExistence type="predicted"/>
<feature type="domain" description="SMP-LTD" evidence="9">
    <location>
        <begin position="1"/>
        <end position="89"/>
    </location>
</feature>
<dbReference type="PANTHER" id="PTHR28204">
    <property type="entry name" value="MITOCHONDRIAL DISTRIBUTION AND MORPHOLOGY PROTEIN 12"/>
    <property type="match status" value="1"/>
</dbReference>
<dbReference type="InterPro" id="IPR031468">
    <property type="entry name" value="SMP_LBD"/>
</dbReference>
<dbReference type="EMBL" id="LSSL01000103">
    <property type="protein sequence ID" value="OLY85454.1"/>
    <property type="molecule type" value="Genomic_DNA"/>
</dbReference>
<evidence type="ECO:0000256" key="4">
    <source>
        <dbReference type="ARBA" id="ARBA00022824"/>
    </source>
</evidence>
<keyword evidence="6" id="KW-0446">Lipid-binding</keyword>
<keyword evidence="5" id="KW-0445">Lipid transport</keyword>
<evidence type="ECO:0000256" key="6">
    <source>
        <dbReference type="ARBA" id="ARBA00023121"/>
    </source>
</evidence>
<dbReference type="PANTHER" id="PTHR28204:SF1">
    <property type="entry name" value="MITOCHONDRIAL DISTRIBUTION AND MORPHOLOGY PROTEIN 12"/>
    <property type="match status" value="1"/>
</dbReference>
<dbReference type="STRING" id="133383.A0A1R0H8L9"/>
<dbReference type="GO" id="GO:0015914">
    <property type="term" value="P:phospholipid transport"/>
    <property type="evidence" value="ECO:0007669"/>
    <property type="project" value="TreeGrafter"/>
</dbReference>